<feature type="domain" description="tRNA-guanine(15) transglycosylase-like" evidence="5">
    <location>
        <begin position="13"/>
        <end position="410"/>
    </location>
</feature>
<dbReference type="InterPro" id="IPR050076">
    <property type="entry name" value="ArchSynthase1/Queuine_TRR"/>
</dbReference>
<organism evidence="6 7">
    <name type="scientific">Candidatus Berkelbacteria bacterium Gr01-1014_85</name>
    <dbReference type="NCBI Taxonomy" id="2017150"/>
    <lineage>
        <taxon>Bacteria</taxon>
        <taxon>Candidatus Berkelbacteria</taxon>
    </lineage>
</organism>
<dbReference type="AlphaFoldDB" id="A0A554JCR1"/>
<gene>
    <name evidence="4" type="primary">tgt</name>
    <name evidence="6" type="ORF">CEO22_222</name>
</gene>
<feature type="binding site" evidence="4">
    <location>
        <position position="226"/>
    </location>
    <ligand>
        <name>substrate</name>
    </ligand>
</feature>
<feature type="binding site" evidence="4">
    <location>
        <position position="356"/>
    </location>
    <ligand>
        <name>Zn(2+)</name>
        <dbReference type="ChEBI" id="CHEBI:29105"/>
    </ligand>
</feature>
<keyword evidence="2 4" id="KW-0808">Transferase</keyword>
<feature type="binding site" evidence="4">
    <location>
        <position position="383"/>
    </location>
    <ligand>
        <name>Zn(2+)</name>
        <dbReference type="ChEBI" id="CHEBI:29105"/>
    </ligand>
</feature>
<feature type="region of interest" description="RNA binding" evidence="4">
    <location>
        <begin position="284"/>
        <end position="290"/>
    </location>
</feature>
<feature type="region of interest" description="RNA binding; important for wobble base 34 recognition" evidence="4">
    <location>
        <begin position="308"/>
        <end position="312"/>
    </location>
</feature>
<comment type="function">
    <text evidence="4">Catalyzes the base-exchange of a guanine (G) residue with the queuine precursor 7-aminomethyl-7-deazaguanine (PreQ1) at position 34 (anticodon wobble position) in tRNAs with GU(N) anticodons (tRNA-Asp, -Asn, -His and -Tyr). Catalysis occurs through a double-displacement mechanism. The nucleophile active site attacks the C1' of nucleotide 34 to detach the guanine base from the RNA, forming a covalent enzyme-RNA intermediate. The proton acceptor active site deprotonates the incoming PreQ1, allowing a nucleophilic attack on the C1' of the ribose to form the product. After dissociation, two additional enzymatic reactions on the tRNA convert PreQ1 to queuine (Q), resulting in the hypermodified nucleoside queuosine (7-(((4,5-cis-dihydroxy-2-cyclopenten-1-yl)amino)methyl)-7-deazaguanosine).</text>
</comment>
<feature type="binding site" evidence="4">
    <location>
        <position position="176"/>
    </location>
    <ligand>
        <name>substrate</name>
    </ligand>
</feature>
<keyword evidence="4" id="KW-0862">Zinc</keyword>
<dbReference type="PANTHER" id="PTHR46499:SF1">
    <property type="entry name" value="QUEUINE TRNA-RIBOSYLTRANSFERASE"/>
    <property type="match status" value="1"/>
</dbReference>
<evidence type="ECO:0000256" key="3">
    <source>
        <dbReference type="ARBA" id="ARBA00022694"/>
    </source>
</evidence>
<comment type="caution">
    <text evidence="6">The sequence shown here is derived from an EMBL/GenBank/DDBJ whole genome shotgun (WGS) entry which is preliminary data.</text>
</comment>
<dbReference type="EMBL" id="VMFD01000015">
    <property type="protein sequence ID" value="TSC66109.1"/>
    <property type="molecule type" value="Genomic_DNA"/>
</dbReference>
<comment type="similarity">
    <text evidence="4">Belongs to the queuine tRNA-ribosyltransferase family.</text>
</comment>
<keyword evidence="4" id="KW-0671">Queuosine biosynthesis</keyword>
<dbReference type="GO" id="GO:0005829">
    <property type="term" value="C:cytosol"/>
    <property type="evidence" value="ECO:0007669"/>
    <property type="project" value="TreeGrafter"/>
</dbReference>
<comment type="cofactor">
    <cofactor evidence="4">
        <name>Zn(2+)</name>
        <dbReference type="ChEBI" id="CHEBI:29105"/>
    </cofactor>
    <text evidence="4">Binds 1 zinc ion per subunit.</text>
</comment>
<feature type="binding site" evidence="4">
    <location>
        <begin position="92"/>
        <end position="96"/>
    </location>
    <ligand>
        <name>substrate</name>
    </ligand>
</feature>
<dbReference type="Proteomes" id="UP000316253">
    <property type="component" value="Unassembled WGS sequence"/>
</dbReference>
<evidence type="ECO:0000256" key="1">
    <source>
        <dbReference type="ARBA" id="ARBA00022676"/>
    </source>
</evidence>
<evidence type="ECO:0000256" key="4">
    <source>
        <dbReference type="HAMAP-Rule" id="MF_00168"/>
    </source>
</evidence>
<feature type="active site" description="Nucleophile" evidence="4">
    <location>
        <position position="303"/>
    </location>
</feature>
<dbReference type="EC" id="2.4.2.29" evidence="4"/>
<keyword evidence="3 4" id="KW-0819">tRNA processing</keyword>
<dbReference type="Gene3D" id="3.20.20.105">
    <property type="entry name" value="Queuine tRNA-ribosyltransferase-like"/>
    <property type="match status" value="1"/>
</dbReference>
<feature type="active site" description="Proton acceptor" evidence="4">
    <location>
        <position position="92"/>
    </location>
</feature>
<proteinExistence type="inferred from homology"/>
<accession>A0A554JCR1</accession>
<dbReference type="GO" id="GO:0008616">
    <property type="term" value="P:tRNA queuosine(34) biosynthetic process"/>
    <property type="evidence" value="ECO:0007669"/>
    <property type="project" value="UniProtKB-UniRule"/>
</dbReference>
<dbReference type="PANTHER" id="PTHR46499">
    <property type="entry name" value="QUEUINE TRNA-RIBOSYLTRANSFERASE"/>
    <property type="match status" value="1"/>
</dbReference>
<evidence type="ECO:0000259" key="5">
    <source>
        <dbReference type="Pfam" id="PF01702"/>
    </source>
</evidence>
<dbReference type="GO" id="GO:0046872">
    <property type="term" value="F:metal ion binding"/>
    <property type="evidence" value="ECO:0007669"/>
    <property type="project" value="UniProtKB-KW"/>
</dbReference>
<comment type="subunit">
    <text evidence="4">Homodimer. Within each dimer, one monomer is responsible for RNA recognition and catalysis, while the other monomer binds to the replacement base PreQ1.</text>
</comment>
<dbReference type="HAMAP" id="MF_00168">
    <property type="entry name" value="Q_tRNA_Tgt"/>
    <property type="match status" value="1"/>
</dbReference>
<feature type="binding site" evidence="4">
    <location>
        <position position="253"/>
    </location>
    <ligand>
        <name>substrate</name>
    </ligand>
</feature>
<dbReference type="Pfam" id="PF01702">
    <property type="entry name" value="TGT"/>
    <property type="match status" value="1"/>
</dbReference>
<dbReference type="NCBIfam" id="TIGR00430">
    <property type="entry name" value="Q_tRNA_tgt"/>
    <property type="match status" value="1"/>
</dbReference>
<sequence length="413" mass="45612">MLQFNIKTQLDSSLARTGELVLARGTVQTPTFMPVGTVGAVKTLLPDELRALGAEMILGNTYHLYLRPGHKQLEQFGGLAEWNRWQGPILTDSGGFQVFSLGNRQLIAPNQTLTDPAEPTKKASYDADEVNAGLVKITEEGIRFTSHLDGSQHFFSPENVIDIQLAIGSDIMMMLDECTEYPASYERAKSSMERTHRYAKRGSGYFQALKANKPELAAHNLFGIAQGSTYADLRQASIEFMSSLPLDGIAVGGVSVGEGKTHMYQVMEWTGPILPPKLPHYLMGIGEPADIIRAVAYGFDMFDCVLPTRLGRYGVAWQAHRDDSGLIADYHKIDLRAAQFKSSLAVIDPLCQCPACLGGYSVSYLNHLLKEREVVGIRLVSLHNIATLLTLMKEIRQAINDQTFNQRFAPFLS</sequence>
<protein>
    <recommendedName>
        <fullName evidence="4">Queuine tRNA-ribosyltransferase</fullName>
        <ecNumber evidence="4">2.4.2.29</ecNumber>
    </recommendedName>
    <alternativeName>
        <fullName evidence="4">Guanine insertion enzyme</fullName>
    </alternativeName>
    <alternativeName>
        <fullName evidence="4">tRNA-guanine transglycosylase</fullName>
    </alternativeName>
</protein>
<comment type="catalytic activity">
    <reaction evidence="4">
        <text>7-aminomethyl-7-carbaguanine + guanosine(34) in tRNA = 7-aminomethyl-7-carbaguanosine(34) in tRNA + guanine</text>
        <dbReference type="Rhea" id="RHEA:24104"/>
        <dbReference type="Rhea" id="RHEA-COMP:10341"/>
        <dbReference type="Rhea" id="RHEA-COMP:10342"/>
        <dbReference type="ChEBI" id="CHEBI:16235"/>
        <dbReference type="ChEBI" id="CHEBI:58703"/>
        <dbReference type="ChEBI" id="CHEBI:74269"/>
        <dbReference type="ChEBI" id="CHEBI:82833"/>
        <dbReference type="EC" id="2.4.2.29"/>
    </reaction>
</comment>
<feature type="binding site" evidence="4">
    <location>
        <position position="351"/>
    </location>
    <ligand>
        <name>Zn(2+)</name>
        <dbReference type="ChEBI" id="CHEBI:29105"/>
    </ligand>
</feature>
<name>A0A554JCR1_9BACT</name>
<evidence type="ECO:0000313" key="6">
    <source>
        <dbReference type="EMBL" id="TSC66109.1"/>
    </source>
</evidence>
<keyword evidence="1 4" id="KW-0328">Glycosyltransferase</keyword>
<evidence type="ECO:0000313" key="7">
    <source>
        <dbReference type="Proteomes" id="UP000316253"/>
    </source>
</evidence>
<dbReference type="InterPro" id="IPR002616">
    <property type="entry name" value="tRNA_ribo_trans-like"/>
</dbReference>
<dbReference type="GO" id="GO:0008479">
    <property type="term" value="F:tRNA-guanosine(34) queuine transglycosylase activity"/>
    <property type="evidence" value="ECO:0007669"/>
    <property type="project" value="UniProtKB-UniRule"/>
</dbReference>
<reference evidence="6 7" key="1">
    <citation type="submission" date="2017-08" db="EMBL/GenBank/DDBJ databases">
        <title>Mechanisms for carbon and nitrogen cycling indicate functional differentiation within the Candidate Phyla Radiation.</title>
        <authorList>
            <person name="Danczak R.E."/>
            <person name="Johnston M.D."/>
            <person name="Kenah C."/>
            <person name="Slattery M."/>
            <person name="Wrighton K.C."/>
            <person name="Wilkins M.J."/>
        </authorList>
    </citation>
    <scope>NUCLEOTIDE SEQUENCE [LARGE SCALE GENOMIC DNA]</scope>
    <source>
        <strain evidence="6">Gr01-1014_85</strain>
    </source>
</reference>
<dbReference type="InterPro" id="IPR004803">
    <property type="entry name" value="TGT"/>
</dbReference>
<dbReference type="SUPFAM" id="SSF51713">
    <property type="entry name" value="tRNA-guanine transglycosylase"/>
    <property type="match status" value="1"/>
</dbReference>
<evidence type="ECO:0000256" key="2">
    <source>
        <dbReference type="ARBA" id="ARBA00022679"/>
    </source>
</evidence>
<comment type="pathway">
    <text evidence="4">tRNA modification; tRNA-queuosine biosynthesis.</text>
</comment>
<dbReference type="NCBIfam" id="TIGR00449">
    <property type="entry name" value="tgt_general"/>
    <property type="match status" value="1"/>
</dbReference>
<feature type="binding site" evidence="4">
    <location>
        <position position="353"/>
    </location>
    <ligand>
        <name>Zn(2+)</name>
        <dbReference type="ChEBI" id="CHEBI:29105"/>
    </ligand>
</feature>
<dbReference type="InterPro" id="IPR036511">
    <property type="entry name" value="TGT-like_sf"/>
</dbReference>
<dbReference type="UniPathway" id="UPA00392"/>
<keyword evidence="4" id="KW-0479">Metal-binding</keyword>